<gene>
    <name evidence="5" type="ORF">JK386_14555</name>
</gene>
<dbReference type="RefSeq" id="WP_205292444.1">
    <property type="nucleotide sequence ID" value="NZ_CP074406.1"/>
</dbReference>
<dbReference type="InterPro" id="IPR008972">
    <property type="entry name" value="Cupredoxin"/>
</dbReference>
<dbReference type="Gene3D" id="2.60.40.420">
    <property type="entry name" value="Cupredoxins - blue copper proteins"/>
    <property type="match status" value="3"/>
</dbReference>
<evidence type="ECO:0000256" key="2">
    <source>
        <dbReference type="SAM" id="MobiDB-lite"/>
    </source>
</evidence>
<dbReference type="InterPro" id="IPR011707">
    <property type="entry name" value="Cu-oxidase-like_N"/>
</dbReference>
<comment type="similarity">
    <text evidence="1">Belongs to the multicopper oxidase family.</text>
</comment>
<keyword evidence="6" id="KW-1185">Reference proteome</keyword>
<dbReference type="InterPro" id="IPR001117">
    <property type="entry name" value="Cu-oxidase_2nd"/>
</dbReference>
<dbReference type="SUPFAM" id="SSF49503">
    <property type="entry name" value="Cupredoxins"/>
    <property type="match status" value="3"/>
</dbReference>
<dbReference type="PANTHER" id="PTHR48267:SF1">
    <property type="entry name" value="BILIRUBIN OXIDASE"/>
    <property type="match status" value="1"/>
</dbReference>
<evidence type="ECO:0000256" key="1">
    <source>
        <dbReference type="ARBA" id="ARBA00010609"/>
    </source>
</evidence>
<sequence>MPAPMSPLSRRGLLTATGLLGAGALLRSAGPAAGADTTGGGLTRWLKSPLLFHSPDVAPFRDTMPVPQVIDSSDVTVTARNTMHRFHRDWDRVPSFAYGDETHLGPTLISHRDQPWRLRTRNELGAHPLAKDVDHSLHNVPHDFGTRPRTSTHLHGGVTPPEADGHPLDFVAPGEQLTYEFPVRQEATHLWYHDHSMATTRLNVAAGLAGMNLVRDEFDTGRPDNPLGLPAGDFEVPLVLQEKIFGPGGTLNIRSTWIVPEGKWEGGAVGDVGLVNGVVWPELPVARGLYRFRVINAGSFSVWRLFFSNRMRFWVIGNDGGLLDAPVATTALRLSPAERVDILVDFSGLRPGESVELRNDEKPPGQAAILGEVTMPLFCRFTATSARGFTGAVPARLRGGRNRPPALAPLTRPVRRRVLTVLQDTDVRLPPALMSLNNLGFTTTDIEKPVQGTTEIWELVNITPDPHAIHVHLVHARILERQALRSTAYQLANPRPLHGKRWTPDPDRFVTGTPTPPAAWEAGLKDTVLSDGNSVTRVLVHWPTAEELGFDPDLAFTPQGATARAELAGDGHAGHGTSSGSGSGAGTGETGPGGGATTADGKVRGYLWHCHMLDHEDHDMMLPLRVVAP</sequence>
<evidence type="ECO:0000313" key="5">
    <source>
        <dbReference type="EMBL" id="MBM9461120.1"/>
    </source>
</evidence>
<evidence type="ECO:0000259" key="3">
    <source>
        <dbReference type="Pfam" id="PF00394"/>
    </source>
</evidence>
<dbReference type="Pfam" id="PF07732">
    <property type="entry name" value="Cu-oxidase_3"/>
    <property type="match status" value="1"/>
</dbReference>
<feature type="region of interest" description="Disordered" evidence="2">
    <location>
        <begin position="568"/>
        <end position="598"/>
    </location>
</feature>
<accession>A0A938Y8A5</accession>
<protein>
    <submittedName>
        <fullName evidence="5">Multicopper oxidase domain-containing protein</fullName>
    </submittedName>
</protein>
<dbReference type="GO" id="GO:0005507">
    <property type="term" value="F:copper ion binding"/>
    <property type="evidence" value="ECO:0007669"/>
    <property type="project" value="InterPro"/>
</dbReference>
<comment type="caution">
    <text evidence="5">The sequence shown here is derived from an EMBL/GenBank/DDBJ whole genome shotgun (WGS) entry which is preliminary data.</text>
</comment>
<dbReference type="EMBL" id="JAERTX010000014">
    <property type="protein sequence ID" value="MBM9461120.1"/>
    <property type="molecule type" value="Genomic_DNA"/>
</dbReference>
<feature type="domain" description="Plastocyanin-like" evidence="4">
    <location>
        <begin position="149"/>
        <end position="217"/>
    </location>
</feature>
<dbReference type="PROSITE" id="PS51318">
    <property type="entry name" value="TAT"/>
    <property type="match status" value="1"/>
</dbReference>
<dbReference type="AlphaFoldDB" id="A0A938Y8A5"/>
<dbReference type="InterPro" id="IPR006311">
    <property type="entry name" value="TAT_signal"/>
</dbReference>
<organism evidence="5 6">
    <name type="scientific">Nocardioides faecalis</name>
    <dbReference type="NCBI Taxonomy" id="2803858"/>
    <lineage>
        <taxon>Bacteria</taxon>
        <taxon>Bacillati</taxon>
        <taxon>Actinomycetota</taxon>
        <taxon>Actinomycetes</taxon>
        <taxon>Propionibacteriales</taxon>
        <taxon>Nocardioidaceae</taxon>
        <taxon>Nocardioides</taxon>
    </lineage>
</organism>
<proteinExistence type="inferred from homology"/>
<feature type="compositionally biased region" description="Gly residues" evidence="2">
    <location>
        <begin position="577"/>
        <end position="596"/>
    </location>
</feature>
<reference evidence="5" key="1">
    <citation type="submission" date="2021-01" db="EMBL/GenBank/DDBJ databases">
        <title>Novel species in genus Nocardioides.</title>
        <authorList>
            <person name="Zhang G."/>
        </authorList>
    </citation>
    <scope>NUCLEOTIDE SEQUENCE</scope>
    <source>
        <strain evidence="5">Zg-536</strain>
    </source>
</reference>
<dbReference type="PANTHER" id="PTHR48267">
    <property type="entry name" value="CUPREDOXIN SUPERFAMILY PROTEIN"/>
    <property type="match status" value="1"/>
</dbReference>
<feature type="domain" description="Plastocyanin-like" evidence="3">
    <location>
        <begin position="290"/>
        <end position="347"/>
    </location>
</feature>
<dbReference type="Pfam" id="PF00394">
    <property type="entry name" value="Cu-oxidase"/>
    <property type="match status" value="1"/>
</dbReference>
<evidence type="ECO:0000259" key="4">
    <source>
        <dbReference type="Pfam" id="PF07732"/>
    </source>
</evidence>
<evidence type="ECO:0000313" key="6">
    <source>
        <dbReference type="Proteomes" id="UP000663791"/>
    </source>
</evidence>
<dbReference type="Proteomes" id="UP000663791">
    <property type="component" value="Unassembled WGS sequence"/>
</dbReference>
<name>A0A938Y8A5_9ACTN</name>
<dbReference type="InterPro" id="IPR045087">
    <property type="entry name" value="Cu-oxidase_fam"/>
</dbReference>